<evidence type="ECO:0000256" key="9">
    <source>
        <dbReference type="SAM" id="Phobius"/>
    </source>
</evidence>
<keyword evidence="13" id="KW-1185">Reference proteome</keyword>
<keyword evidence="4 9" id="KW-0812">Transmembrane</keyword>
<dbReference type="OrthoDB" id="5288404at2"/>
<evidence type="ECO:0000259" key="10">
    <source>
        <dbReference type="PROSITE" id="PS50893"/>
    </source>
</evidence>
<evidence type="ECO:0000256" key="5">
    <source>
        <dbReference type="ARBA" id="ARBA00022741"/>
    </source>
</evidence>
<evidence type="ECO:0000313" key="13">
    <source>
        <dbReference type="Proteomes" id="UP000032668"/>
    </source>
</evidence>
<dbReference type="GO" id="GO:0140359">
    <property type="term" value="F:ABC-type transporter activity"/>
    <property type="evidence" value="ECO:0007669"/>
    <property type="project" value="InterPro"/>
</dbReference>
<evidence type="ECO:0000259" key="11">
    <source>
        <dbReference type="PROSITE" id="PS50929"/>
    </source>
</evidence>
<dbReference type="PANTHER" id="PTHR24221">
    <property type="entry name" value="ATP-BINDING CASSETTE SUB-FAMILY B"/>
    <property type="match status" value="1"/>
</dbReference>
<evidence type="ECO:0000256" key="6">
    <source>
        <dbReference type="ARBA" id="ARBA00022840"/>
    </source>
</evidence>
<dbReference type="STRING" id="1120923.SAMN02746095_02007"/>
<dbReference type="PROSITE" id="PS50893">
    <property type="entry name" value="ABC_TRANSPORTER_2"/>
    <property type="match status" value="1"/>
</dbReference>
<keyword evidence="8 9" id="KW-0472">Membrane</keyword>
<evidence type="ECO:0000256" key="3">
    <source>
        <dbReference type="ARBA" id="ARBA00022475"/>
    </source>
</evidence>
<dbReference type="InterPro" id="IPR039421">
    <property type="entry name" value="Type_1_exporter"/>
</dbReference>
<dbReference type="GO" id="GO:0005886">
    <property type="term" value="C:plasma membrane"/>
    <property type="evidence" value="ECO:0007669"/>
    <property type="project" value="UniProtKB-SubCell"/>
</dbReference>
<dbReference type="Pfam" id="PF00005">
    <property type="entry name" value="ABC_tran"/>
    <property type="match status" value="1"/>
</dbReference>
<dbReference type="InterPro" id="IPR017871">
    <property type="entry name" value="ABC_transporter-like_CS"/>
</dbReference>
<feature type="transmembrane region" description="Helical" evidence="9">
    <location>
        <begin position="58"/>
        <end position="75"/>
    </location>
</feature>
<dbReference type="AlphaFoldDB" id="A0A0D6PD87"/>
<protein>
    <submittedName>
        <fullName evidence="12">ABC transporter cysteine exporter CydD</fullName>
    </submittedName>
</protein>
<feature type="transmembrane region" description="Helical" evidence="9">
    <location>
        <begin position="273"/>
        <end position="293"/>
    </location>
</feature>
<evidence type="ECO:0000256" key="7">
    <source>
        <dbReference type="ARBA" id="ARBA00022989"/>
    </source>
</evidence>
<comment type="caution">
    <text evidence="12">The sequence shown here is derived from an EMBL/GenBank/DDBJ whole genome shotgun (WGS) entry which is preliminary data.</text>
</comment>
<dbReference type="RefSeq" id="WP_048878062.1">
    <property type="nucleotide sequence ID" value="NZ_BANC01000025.1"/>
</dbReference>
<dbReference type="Gene3D" id="3.40.50.300">
    <property type="entry name" value="P-loop containing nucleotide triphosphate hydrolases"/>
    <property type="match status" value="1"/>
</dbReference>
<evidence type="ECO:0000256" key="1">
    <source>
        <dbReference type="ARBA" id="ARBA00004651"/>
    </source>
</evidence>
<dbReference type="InterPro" id="IPR011527">
    <property type="entry name" value="ABC1_TM_dom"/>
</dbReference>
<gene>
    <name evidence="12" type="ORF">Aam_025_005</name>
</gene>
<feature type="domain" description="ABC transporter" evidence="10">
    <location>
        <begin position="334"/>
        <end position="567"/>
    </location>
</feature>
<feature type="transmembrane region" description="Helical" evidence="9">
    <location>
        <begin position="239"/>
        <end position="267"/>
    </location>
</feature>
<feature type="transmembrane region" description="Helical" evidence="9">
    <location>
        <begin position="138"/>
        <end position="155"/>
    </location>
</feature>
<evidence type="ECO:0000313" key="12">
    <source>
        <dbReference type="EMBL" id="GAN79617.1"/>
    </source>
</evidence>
<dbReference type="EMBL" id="BANC01000025">
    <property type="protein sequence ID" value="GAN79617.1"/>
    <property type="molecule type" value="Genomic_DNA"/>
</dbReference>
<evidence type="ECO:0000256" key="4">
    <source>
        <dbReference type="ARBA" id="ARBA00022692"/>
    </source>
</evidence>
<feature type="transmembrane region" description="Helical" evidence="9">
    <location>
        <begin position="20"/>
        <end position="46"/>
    </location>
</feature>
<dbReference type="SUPFAM" id="SSF90123">
    <property type="entry name" value="ABC transporter transmembrane region"/>
    <property type="match status" value="1"/>
</dbReference>
<dbReference type="SUPFAM" id="SSF52540">
    <property type="entry name" value="P-loop containing nucleoside triphosphate hydrolases"/>
    <property type="match status" value="1"/>
</dbReference>
<dbReference type="PANTHER" id="PTHR24221:SF590">
    <property type="entry name" value="COMPONENT LINKED WITH THE ASSEMBLY OF CYTOCHROME' TRANSPORT TRANSMEMBRANE ATP-BINDING PROTEIN ABC TRANSPORTER CYDD-RELATED"/>
    <property type="match status" value="1"/>
</dbReference>
<name>A0A0D6PD87_9PROT</name>
<organism evidence="12 13">
    <name type="scientific">Acidocella aminolytica 101 = DSM 11237</name>
    <dbReference type="NCBI Taxonomy" id="1120923"/>
    <lineage>
        <taxon>Bacteria</taxon>
        <taxon>Pseudomonadati</taxon>
        <taxon>Pseudomonadota</taxon>
        <taxon>Alphaproteobacteria</taxon>
        <taxon>Acetobacterales</taxon>
        <taxon>Acidocellaceae</taxon>
        <taxon>Acidocella</taxon>
    </lineage>
</organism>
<dbReference type="Gene3D" id="1.20.1560.10">
    <property type="entry name" value="ABC transporter type 1, transmembrane domain"/>
    <property type="match status" value="1"/>
</dbReference>
<dbReference type="InterPro" id="IPR003439">
    <property type="entry name" value="ABC_transporter-like_ATP-bd"/>
</dbReference>
<evidence type="ECO:0000256" key="8">
    <source>
        <dbReference type="ARBA" id="ARBA00023136"/>
    </source>
</evidence>
<reference evidence="12 13" key="1">
    <citation type="submission" date="2012-11" db="EMBL/GenBank/DDBJ databases">
        <title>Whole genome sequence of Acidocella aminolytica 101 = DSM 11237.</title>
        <authorList>
            <person name="Azuma Y."/>
            <person name="Higashiura N."/>
            <person name="Hirakawa H."/>
            <person name="Matsushita K."/>
        </authorList>
    </citation>
    <scope>NUCLEOTIDE SEQUENCE [LARGE SCALE GENOMIC DNA]</scope>
    <source>
        <strain evidence="13">101 / DSM 11237</strain>
    </source>
</reference>
<dbReference type="Pfam" id="PF00664">
    <property type="entry name" value="ABC_membrane"/>
    <property type="match status" value="1"/>
</dbReference>
<accession>A0A0D6PD87</accession>
<feature type="transmembrane region" description="Helical" evidence="9">
    <location>
        <begin position="161"/>
        <end position="179"/>
    </location>
</feature>
<evidence type="ECO:0000256" key="2">
    <source>
        <dbReference type="ARBA" id="ARBA00022448"/>
    </source>
</evidence>
<dbReference type="PROSITE" id="PS00211">
    <property type="entry name" value="ABC_TRANSPORTER_1"/>
    <property type="match status" value="1"/>
</dbReference>
<dbReference type="InterPro" id="IPR036640">
    <property type="entry name" value="ABC1_TM_sf"/>
</dbReference>
<sequence>MSERIDPRLMREGRRARGALYGSIALGLISAWVVIGQSVLLAKLVTTISFHHINLQPLMPWVAGLAGLFLVRALLTYGAEVLASRACLAIKTGLRAAMLEKLFARGPAGEAASAEAATTMLDGVETLDPYFARYLPQMYLCVAVPLAILALVFPLDWISGLVLLVAGPLIPLFMVFVGYRAEAINQRQWEKLLQLGTHFLDVLQGLTTLKLFGRARDEIAIIARISDDYRRTTMEGLRIAFLTSAVLEFFASLAIALVAVMFGARLIHGHFNFYPAFLVLLLAPEFFVPLRGLSVHYHARMSAIASAKQIFEILDAPVPQHGTSPLAPAEQFDLLCENLSFSYAGHNVIENFSAHFPAGKTTVIVGTSGAGKTTLSRLLLGFLHPTVGRILVNGQNLADVAPESWWRALAWVPQMPRLFHGSIGDNLALGQPQADYAALRGAAARAHAYNFIKSMPGKFGAQVGEGGANLSGGEIQRLALARAYLREAKLLILDEATASLDATTEAAILDAMAMMKTGCTAIIIAHRLAVAERADQILVMEEGRLVQSGTHEHLMSEPGPYRTMVTTQREAAYV</sequence>
<keyword evidence="7 9" id="KW-1133">Transmembrane helix</keyword>
<proteinExistence type="predicted"/>
<dbReference type="InterPro" id="IPR003593">
    <property type="entry name" value="AAA+_ATPase"/>
</dbReference>
<dbReference type="FunFam" id="3.40.50.300:FF:000221">
    <property type="entry name" value="Multidrug ABC transporter ATP-binding protein"/>
    <property type="match status" value="1"/>
</dbReference>
<dbReference type="GO" id="GO:0016887">
    <property type="term" value="F:ATP hydrolysis activity"/>
    <property type="evidence" value="ECO:0007669"/>
    <property type="project" value="InterPro"/>
</dbReference>
<keyword evidence="6" id="KW-0067">ATP-binding</keyword>
<keyword evidence="3" id="KW-1003">Cell membrane</keyword>
<dbReference type="CDD" id="cd18584">
    <property type="entry name" value="ABC_6TM_AarD_CydD"/>
    <property type="match status" value="1"/>
</dbReference>
<comment type="subcellular location">
    <subcellularLocation>
        <location evidence="1">Cell membrane</location>
        <topology evidence="1">Multi-pass membrane protein</topology>
    </subcellularLocation>
</comment>
<dbReference type="NCBIfam" id="TIGR02857">
    <property type="entry name" value="CydD"/>
    <property type="match status" value="1"/>
</dbReference>
<dbReference type="SMART" id="SM00382">
    <property type="entry name" value="AAA"/>
    <property type="match status" value="1"/>
</dbReference>
<dbReference type="PROSITE" id="PS50929">
    <property type="entry name" value="ABC_TM1F"/>
    <property type="match status" value="1"/>
</dbReference>
<dbReference type="InterPro" id="IPR014216">
    <property type="entry name" value="ABC_transptr_CydD"/>
</dbReference>
<keyword evidence="5" id="KW-0547">Nucleotide-binding</keyword>
<feature type="domain" description="ABC transmembrane type-1" evidence="11">
    <location>
        <begin position="22"/>
        <end position="302"/>
    </location>
</feature>
<dbReference type="GO" id="GO:0005524">
    <property type="term" value="F:ATP binding"/>
    <property type="evidence" value="ECO:0007669"/>
    <property type="project" value="UniProtKB-KW"/>
</dbReference>
<dbReference type="InterPro" id="IPR027417">
    <property type="entry name" value="P-loop_NTPase"/>
</dbReference>
<dbReference type="GO" id="GO:0042883">
    <property type="term" value="P:cysteine transport"/>
    <property type="evidence" value="ECO:0007669"/>
    <property type="project" value="InterPro"/>
</dbReference>
<dbReference type="Proteomes" id="UP000032668">
    <property type="component" value="Unassembled WGS sequence"/>
</dbReference>
<keyword evidence="2" id="KW-0813">Transport</keyword>